<accession>A0ABW1R6V9</accession>
<feature type="transmembrane region" description="Helical" evidence="8">
    <location>
        <begin position="282"/>
        <end position="301"/>
    </location>
</feature>
<evidence type="ECO:0000256" key="4">
    <source>
        <dbReference type="ARBA" id="ARBA00022692"/>
    </source>
</evidence>
<feature type="domain" description="Membrane transport protein MMPL" evidence="9">
    <location>
        <begin position="43"/>
        <end position="363"/>
    </location>
</feature>
<keyword evidence="3" id="KW-1003">Cell membrane</keyword>
<dbReference type="PANTHER" id="PTHR33406:SF6">
    <property type="entry name" value="MEMBRANE PROTEIN YDGH-RELATED"/>
    <property type="match status" value="1"/>
</dbReference>
<evidence type="ECO:0000256" key="5">
    <source>
        <dbReference type="ARBA" id="ARBA00022989"/>
    </source>
</evidence>
<reference evidence="11" key="1">
    <citation type="journal article" date="2019" name="Int. J. Syst. Evol. Microbiol.">
        <title>The Global Catalogue of Microorganisms (GCM) 10K type strain sequencing project: providing services to taxonomists for standard genome sequencing and annotation.</title>
        <authorList>
            <consortium name="The Broad Institute Genomics Platform"/>
            <consortium name="The Broad Institute Genome Sequencing Center for Infectious Disease"/>
            <person name="Wu L."/>
            <person name="Ma J."/>
        </authorList>
    </citation>
    <scope>NUCLEOTIDE SEQUENCE [LARGE SCALE GENOMIC DNA]</scope>
    <source>
        <strain evidence="11">CCM 8932</strain>
    </source>
</reference>
<dbReference type="PANTHER" id="PTHR33406">
    <property type="entry name" value="MEMBRANE PROTEIN MJ1562-RELATED"/>
    <property type="match status" value="1"/>
</dbReference>
<keyword evidence="11" id="KW-1185">Reference proteome</keyword>
<dbReference type="RefSeq" id="WP_171001111.1">
    <property type="nucleotide sequence ID" value="NZ_BJDK01000038.1"/>
</dbReference>
<dbReference type="SUPFAM" id="SSF82866">
    <property type="entry name" value="Multidrug efflux transporter AcrB transmembrane domain"/>
    <property type="match status" value="2"/>
</dbReference>
<organism evidence="10 11">
    <name type="scientific">Lactiplantibacillus dongliensis</name>
    <dbReference type="NCBI Taxonomy" id="2559919"/>
    <lineage>
        <taxon>Bacteria</taxon>
        <taxon>Bacillati</taxon>
        <taxon>Bacillota</taxon>
        <taxon>Bacilli</taxon>
        <taxon>Lactobacillales</taxon>
        <taxon>Lactobacillaceae</taxon>
        <taxon>Lactiplantibacillus</taxon>
    </lineage>
</organism>
<keyword evidence="4 8" id="KW-0812">Transmembrane</keyword>
<evidence type="ECO:0000256" key="6">
    <source>
        <dbReference type="ARBA" id="ARBA00023136"/>
    </source>
</evidence>
<keyword evidence="7" id="KW-0175">Coiled coil</keyword>
<comment type="subcellular location">
    <subcellularLocation>
        <location evidence="1">Cell membrane</location>
        <topology evidence="1">Multi-pass membrane protein</topology>
    </subcellularLocation>
</comment>
<feature type="transmembrane region" description="Helical" evidence="8">
    <location>
        <begin position="857"/>
        <end position="881"/>
    </location>
</feature>
<dbReference type="EMBL" id="JBHSSD010000056">
    <property type="protein sequence ID" value="MFC6165644.1"/>
    <property type="molecule type" value="Genomic_DNA"/>
</dbReference>
<evidence type="ECO:0000256" key="7">
    <source>
        <dbReference type="SAM" id="Coils"/>
    </source>
</evidence>
<evidence type="ECO:0000256" key="3">
    <source>
        <dbReference type="ARBA" id="ARBA00022475"/>
    </source>
</evidence>
<proteinExistence type="inferred from homology"/>
<feature type="transmembrane region" description="Helical" evidence="8">
    <location>
        <begin position="307"/>
        <end position="332"/>
    </location>
</feature>
<feature type="transmembrane region" description="Helical" evidence="8">
    <location>
        <begin position="784"/>
        <end position="806"/>
    </location>
</feature>
<feature type="transmembrane region" description="Helical" evidence="8">
    <location>
        <begin position="177"/>
        <end position="195"/>
    </location>
</feature>
<feature type="transmembrane region" description="Helical" evidence="8">
    <location>
        <begin position="726"/>
        <end position="745"/>
    </location>
</feature>
<evidence type="ECO:0000259" key="9">
    <source>
        <dbReference type="Pfam" id="PF03176"/>
    </source>
</evidence>
<comment type="caution">
    <text evidence="10">The sequence shown here is derived from an EMBL/GenBank/DDBJ whole genome shotgun (WGS) entry which is preliminary data.</text>
</comment>
<feature type="transmembrane region" description="Helical" evidence="8">
    <location>
        <begin position="826"/>
        <end position="845"/>
    </location>
</feature>
<feature type="transmembrane region" description="Helical" evidence="8">
    <location>
        <begin position="202"/>
        <end position="223"/>
    </location>
</feature>
<dbReference type="InterPro" id="IPR004869">
    <property type="entry name" value="MMPL_dom"/>
</dbReference>
<evidence type="ECO:0000256" key="1">
    <source>
        <dbReference type="ARBA" id="ARBA00004651"/>
    </source>
</evidence>
<feature type="transmembrane region" description="Helical" evidence="8">
    <location>
        <begin position="752"/>
        <end position="772"/>
    </location>
</feature>
<evidence type="ECO:0000313" key="11">
    <source>
        <dbReference type="Proteomes" id="UP001596253"/>
    </source>
</evidence>
<sequence>MKKFLKPKFLFLVFWIVVVFVGIAALPNVQSLIDSHQTATSNQSTTTKLTKIQKNWGRGLNHTDQLVLVFNNQRTKLLSSQQAKIDKTLTQINKKAKYYGIKQLRTIHTSTNDQQLLTSSDGSTELAVVSVDKQQSELKVVAKQLNDAMTVNGLQTYVTSPDLIAAQRQQAQLNHTITILIIGAVCALLLLGIIFRSVLIPLVNLLIQTIALITTTSIAANAVDFWKLPFAGNSVLIIGIVVLVLSTVLTWSYMGDYLATAAENKDLEADAQAMLALQFKKWLVVLISLALMAIGLSFAPLPAVASSWIIALAVILTTLAVPTLNYTFAALLGHGIRWPGNRSWGHRPKNLWQQFGLLSSWKPMLGWLIAIILLVPGLWFARAQFSYDNLTPDLLATTTNAEDGHQVIAAHFGAGAATPVVVNITADHNLTTQNNLQALDTLTTKLQHVKGVKSVVSVTQPTGKKVAQYYVGNQLTAITTSLAANQKQLAKVQKHLKANQETIASAQVGKQLKSLKKLRKQLNKLSTYNDRISTQLVNTEMAAGNVSGKNKRSRAALRELNRELNKADSLVASITDLTNTVQMNQDSVISMYDDTNAKLKSVKKKLAKTAKTIGSVNSSINSTSTYLTSLKASEVGKVFFIPADAYNSDLFRNSLTTNTSKTGKITQLIVTFKQAPTSTSSLHALTAVKQATQASLLATPLAQANVTYGGETVTQSQVRQSFISNYLKWGLLAFVLIAICLWLSLRSIVLSEYLVVGLAIMIASSWGLTRLGYSTFAHLGNLPWLTLIWGSILLTLHWLLISTVTVNRKDWLHRFELADLKEHFALSGRLILPVSLFELVFYLPMLGMPEQLFQSTGVMLVIGIILSNLVTPLILPGLIAWTVNPPKLSFKNWGSWIKQRVTRQPKSDSKAK</sequence>
<dbReference type="InterPro" id="IPR050545">
    <property type="entry name" value="Mycobact_MmpL"/>
</dbReference>
<dbReference type="Pfam" id="PF03176">
    <property type="entry name" value="MMPL"/>
    <property type="match status" value="2"/>
</dbReference>
<feature type="transmembrane region" description="Helical" evidence="8">
    <location>
        <begin position="364"/>
        <end position="381"/>
    </location>
</feature>
<feature type="coiled-coil region" evidence="7">
    <location>
        <begin position="515"/>
        <end position="577"/>
    </location>
</feature>
<protein>
    <submittedName>
        <fullName evidence="10">MMPL family transporter</fullName>
    </submittedName>
</protein>
<keyword evidence="6 8" id="KW-0472">Membrane</keyword>
<keyword evidence="5 8" id="KW-1133">Transmembrane helix</keyword>
<feature type="domain" description="Membrane transport protein MMPL" evidence="9">
    <location>
        <begin position="547"/>
        <end position="770"/>
    </location>
</feature>
<feature type="transmembrane region" description="Helical" evidence="8">
    <location>
        <begin position="235"/>
        <end position="254"/>
    </location>
</feature>
<evidence type="ECO:0000256" key="2">
    <source>
        <dbReference type="ARBA" id="ARBA00010157"/>
    </source>
</evidence>
<gene>
    <name evidence="10" type="ORF">ACFP3T_13325</name>
</gene>
<evidence type="ECO:0000313" key="10">
    <source>
        <dbReference type="EMBL" id="MFC6165644.1"/>
    </source>
</evidence>
<comment type="similarity">
    <text evidence="2">Belongs to the resistance-nodulation-cell division (RND) (TC 2.A.6) family. MmpL subfamily.</text>
</comment>
<dbReference type="Proteomes" id="UP001596253">
    <property type="component" value="Unassembled WGS sequence"/>
</dbReference>
<name>A0ABW1R6V9_9LACO</name>
<evidence type="ECO:0000256" key="8">
    <source>
        <dbReference type="SAM" id="Phobius"/>
    </source>
</evidence>